<dbReference type="Pfam" id="PF06724">
    <property type="entry name" value="DUF1206"/>
    <property type="match status" value="3"/>
</dbReference>
<comment type="caution">
    <text evidence="3">The sequence shown here is derived from an EMBL/GenBank/DDBJ whole genome shotgun (WGS) entry which is preliminary data.</text>
</comment>
<feature type="domain" description="DUF1206" evidence="2">
    <location>
        <begin position="199"/>
        <end position="267"/>
    </location>
</feature>
<feature type="transmembrane region" description="Helical" evidence="1">
    <location>
        <begin position="65"/>
        <end position="91"/>
    </location>
</feature>
<keyword evidence="4" id="KW-1185">Reference proteome</keyword>
<evidence type="ECO:0000259" key="2">
    <source>
        <dbReference type="Pfam" id="PF06724"/>
    </source>
</evidence>
<dbReference type="AlphaFoldDB" id="A0A512T048"/>
<keyword evidence="1" id="KW-1133">Transmembrane helix</keyword>
<feature type="domain" description="DUF1206" evidence="2">
    <location>
        <begin position="32"/>
        <end position="100"/>
    </location>
</feature>
<keyword evidence="1" id="KW-0812">Transmembrane</keyword>
<feature type="transmembrane region" description="Helical" evidence="1">
    <location>
        <begin position="152"/>
        <end position="174"/>
    </location>
</feature>
<feature type="transmembrane region" description="Helical" evidence="1">
    <location>
        <begin position="112"/>
        <end position="132"/>
    </location>
</feature>
<organism evidence="3 4">
    <name type="scientific">Knoellia locipacati</name>
    <dbReference type="NCBI Taxonomy" id="882824"/>
    <lineage>
        <taxon>Bacteria</taxon>
        <taxon>Bacillati</taxon>
        <taxon>Actinomycetota</taxon>
        <taxon>Actinomycetes</taxon>
        <taxon>Micrococcales</taxon>
        <taxon>Intrasporangiaceae</taxon>
        <taxon>Knoellia</taxon>
    </lineage>
</organism>
<feature type="transmembrane region" description="Helical" evidence="1">
    <location>
        <begin position="240"/>
        <end position="263"/>
    </location>
</feature>
<accession>A0A512T048</accession>
<proteinExistence type="predicted"/>
<feature type="transmembrane region" description="Helical" evidence="1">
    <location>
        <begin position="201"/>
        <end position="220"/>
    </location>
</feature>
<name>A0A512T048_9MICO</name>
<dbReference type="EMBL" id="BKBA01000006">
    <property type="protein sequence ID" value="GEQ13510.1"/>
    <property type="molecule type" value="Genomic_DNA"/>
</dbReference>
<keyword evidence="1" id="KW-0472">Membrane</keyword>
<evidence type="ECO:0000256" key="1">
    <source>
        <dbReference type="SAM" id="Phobius"/>
    </source>
</evidence>
<reference evidence="3 4" key="1">
    <citation type="submission" date="2019-07" db="EMBL/GenBank/DDBJ databases">
        <title>Whole genome shotgun sequence of Knoellia locipacati NBRC 109775.</title>
        <authorList>
            <person name="Hosoyama A."/>
            <person name="Uohara A."/>
            <person name="Ohji S."/>
            <person name="Ichikawa N."/>
        </authorList>
    </citation>
    <scope>NUCLEOTIDE SEQUENCE [LARGE SCALE GENOMIC DNA]</scope>
    <source>
        <strain evidence="3 4">NBRC 109775</strain>
    </source>
</reference>
<protein>
    <submittedName>
        <fullName evidence="3">Membrane protein</fullName>
    </submittedName>
</protein>
<evidence type="ECO:0000313" key="3">
    <source>
        <dbReference type="EMBL" id="GEQ13510.1"/>
    </source>
</evidence>
<feature type="transmembrane region" description="Helical" evidence="1">
    <location>
        <begin position="32"/>
        <end position="53"/>
    </location>
</feature>
<sequence length="270" mass="27601">MLWEADAVKTPDFKTAAHEAGNSTIVERGARLGYAVSGLLHLLIAYIALKVAWTSGGGSADQSGALATLAGSTGGSFVLWVTVVGLVLLAVWQLTEAITGAHGAEAADRAKAVGKLVVYAALAWTALKFATGSSTSSSGQTADFTASLMSHAGGRLLVGAIGLGVVAVGAYHVYKGWKKKFLEDLVEHPGNWAVQAGRAGYVAKGVALVVVGFLFLVAAVRQTPSEATGLDGALHTLREAPAGPILLTLVAIGLAAFGVYCGARARYARV</sequence>
<dbReference type="Proteomes" id="UP000321793">
    <property type="component" value="Unassembled WGS sequence"/>
</dbReference>
<feature type="domain" description="DUF1206" evidence="2">
    <location>
        <begin position="112"/>
        <end position="178"/>
    </location>
</feature>
<evidence type="ECO:0000313" key="4">
    <source>
        <dbReference type="Proteomes" id="UP000321793"/>
    </source>
</evidence>
<dbReference type="InterPro" id="IPR009597">
    <property type="entry name" value="DUF1206"/>
</dbReference>
<gene>
    <name evidence="3" type="ORF">KLO01_15570</name>
</gene>